<name>A0A662DC95_UNCAE</name>
<dbReference type="Proteomes" id="UP000280417">
    <property type="component" value="Unassembled WGS sequence"/>
</dbReference>
<evidence type="ECO:0000313" key="1">
    <source>
        <dbReference type="EMBL" id="RLE12458.1"/>
    </source>
</evidence>
<gene>
    <name evidence="1" type="ORF">DRJ04_06165</name>
</gene>
<comment type="caution">
    <text evidence="1">The sequence shown here is derived from an EMBL/GenBank/DDBJ whole genome shotgun (WGS) entry which is preliminary data.</text>
</comment>
<organism evidence="1 2">
    <name type="scientific">Aerophobetes bacterium</name>
    <dbReference type="NCBI Taxonomy" id="2030807"/>
    <lineage>
        <taxon>Bacteria</taxon>
        <taxon>Candidatus Aerophobota</taxon>
    </lineage>
</organism>
<reference evidence="1 2" key="1">
    <citation type="submission" date="2018-06" db="EMBL/GenBank/DDBJ databases">
        <title>Extensive metabolic versatility and redundancy in microbially diverse, dynamic hydrothermal sediments.</title>
        <authorList>
            <person name="Dombrowski N."/>
            <person name="Teske A."/>
            <person name="Baker B.J."/>
        </authorList>
    </citation>
    <scope>NUCLEOTIDE SEQUENCE [LARGE SCALE GENOMIC DNA]</scope>
    <source>
        <strain evidence="1">B3_G15</strain>
    </source>
</reference>
<dbReference type="EMBL" id="QMQA01000163">
    <property type="protein sequence ID" value="RLE12458.1"/>
    <property type="molecule type" value="Genomic_DNA"/>
</dbReference>
<proteinExistence type="predicted"/>
<evidence type="ECO:0000313" key="2">
    <source>
        <dbReference type="Proteomes" id="UP000280417"/>
    </source>
</evidence>
<protein>
    <submittedName>
        <fullName evidence="1">Uncharacterized protein</fullName>
    </submittedName>
</protein>
<dbReference type="AlphaFoldDB" id="A0A662DC95"/>
<sequence length="95" mass="10882">MDRKRYFSDYMHDILIVLLVLSMILIAQQLSIKVYKWGIILLVFCTFLQIGFGNIPEKTPFWKSMKITGIAFGIIFLVFGLGIVIAPMLIKLTRG</sequence>
<accession>A0A662DC95</accession>